<reference evidence="2" key="1">
    <citation type="submission" date="2024-07" db="EMBL/GenBank/DDBJ databases">
        <title>Complete genome sequence of Verrucomicrobiaceae bacterium NT6N.</title>
        <authorList>
            <person name="Huang C."/>
            <person name="Takami H."/>
            <person name="Hamasaki K."/>
        </authorList>
    </citation>
    <scope>NUCLEOTIDE SEQUENCE</scope>
    <source>
        <strain evidence="2">NT6N</strain>
    </source>
</reference>
<sequence length="84" mass="8453">MPGPGGNSTFDNVGTNNDEGNYIVLSGISGSSYNLSAQGAGALSGSPLRAPINGIQIIQVVPEPSTTALLALGSLALISRRRKA</sequence>
<dbReference type="KEGG" id="osu:NT6N_28830"/>
<gene>
    <name evidence="2" type="ORF">NT6N_28830</name>
</gene>
<dbReference type="AlphaFoldDB" id="A0AAT9FPG2"/>
<accession>A0AAT9FPG2</accession>
<evidence type="ECO:0000259" key="1">
    <source>
        <dbReference type="Pfam" id="PF07589"/>
    </source>
</evidence>
<dbReference type="InterPro" id="IPR013424">
    <property type="entry name" value="Ice-binding_C"/>
</dbReference>
<proteinExistence type="predicted"/>
<dbReference type="NCBIfam" id="TIGR02595">
    <property type="entry name" value="PEP_CTERM"/>
    <property type="match status" value="1"/>
</dbReference>
<dbReference type="Pfam" id="PF07589">
    <property type="entry name" value="PEP-CTERM"/>
    <property type="match status" value="1"/>
</dbReference>
<dbReference type="EMBL" id="AP026866">
    <property type="protein sequence ID" value="BDS07843.1"/>
    <property type="molecule type" value="Genomic_DNA"/>
</dbReference>
<protein>
    <recommendedName>
        <fullName evidence="1">Ice-binding protein C-terminal domain-containing protein</fullName>
    </recommendedName>
</protein>
<evidence type="ECO:0000313" key="2">
    <source>
        <dbReference type="EMBL" id="BDS07843.1"/>
    </source>
</evidence>
<organism evidence="2">
    <name type="scientific">Oceaniferula spumae</name>
    <dbReference type="NCBI Taxonomy" id="2979115"/>
    <lineage>
        <taxon>Bacteria</taxon>
        <taxon>Pseudomonadati</taxon>
        <taxon>Verrucomicrobiota</taxon>
        <taxon>Verrucomicrobiia</taxon>
        <taxon>Verrucomicrobiales</taxon>
        <taxon>Verrucomicrobiaceae</taxon>
        <taxon>Oceaniferula</taxon>
    </lineage>
</organism>
<name>A0AAT9FPG2_9BACT</name>
<feature type="domain" description="Ice-binding protein C-terminal" evidence="1">
    <location>
        <begin position="61"/>
        <end position="82"/>
    </location>
</feature>